<evidence type="ECO:0000256" key="1">
    <source>
        <dbReference type="SAM" id="MobiDB-lite"/>
    </source>
</evidence>
<evidence type="ECO:0000313" key="2">
    <source>
        <dbReference type="EMBL" id="AEO58294.1"/>
    </source>
</evidence>
<dbReference type="HOGENOM" id="CLU_055685_0_0_1"/>
<dbReference type="OrthoDB" id="3350591at2759"/>
<dbReference type="AlphaFoldDB" id="G2QDC9"/>
<proteinExistence type="predicted"/>
<organism evidence="2 3">
    <name type="scientific">Thermothelomyces thermophilus (strain ATCC 42464 / BCRC 31852 / DSM 1799)</name>
    <name type="common">Sporotrichum thermophile</name>
    <dbReference type="NCBI Taxonomy" id="573729"/>
    <lineage>
        <taxon>Eukaryota</taxon>
        <taxon>Fungi</taxon>
        <taxon>Dikarya</taxon>
        <taxon>Ascomycota</taxon>
        <taxon>Pezizomycotina</taxon>
        <taxon>Sordariomycetes</taxon>
        <taxon>Sordariomycetidae</taxon>
        <taxon>Sordariales</taxon>
        <taxon>Chaetomiaceae</taxon>
        <taxon>Thermothelomyces</taxon>
    </lineage>
</organism>
<feature type="compositionally biased region" description="Low complexity" evidence="1">
    <location>
        <begin position="351"/>
        <end position="362"/>
    </location>
</feature>
<feature type="compositionally biased region" description="Basic and acidic residues" evidence="1">
    <location>
        <begin position="341"/>
        <end position="350"/>
    </location>
</feature>
<dbReference type="STRING" id="573729.G2QDC9"/>
<feature type="compositionally biased region" description="Polar residues" evidence="1">
    <location>
        <begin position="363"/>
        <end position="381"/>
    </location>
</feature>
<dbReference type="RefSeq" id="XP_003663539.1">
    <property type="nucleotide sequence ID" value="XM_003663491.1"/>
</dbReference>
<name>G2QDC9_THET4</name>
<dbReference type="GeneID" id="11509573"/>
<dbReference type="InParanoid" id="G2QDC9"/>
<dbReference type="OMA" id="RNDCFEN"/>
<feature type="compositionally biased region" description="Low complexity" evidence="1">
    <location>
        <begin position="382"/>
        <end position="392"/>
    </location>
</feature>
<dbReference type="KEGG" id="mtm:MYCTH_2305543"/>
<dbReference type="EMBL" id="CP003004">
    <property type="protein sequence ID" value="AEO58294.1"/>
    <property type="molecule type" value="Genomic_DNA"/>
</dbReference>
<keyword evidence="3" id="KW-1185">Reference proteome</keyword>
<gene>
    <name evidence="2" type="ORF">MYCTH_2305543</name>
</gene>
<sequence>MPQTKNDILPDSEIYDEYDEIKPGWQPVLDDILRTCNPESDHHIEYLIASLIKEYLLSNDDGAAAVFARRFDELYGTVYKPKFDGYRRSKKGWTGYLTIFYELLFRTAVQIQYDDPKQEKVIELLVELGKLPSRPAKIFKSFEWVDSQVWSSYPLLRRGLYQVYAGEMCLHCFGDLTNPDNLLSLKRASAEYVNYHAFRARCLAAGLDAGEEGRFQSEVHSISVGLDPGVLDYEAPEIDCQVMAAAQYIVLAGDVIYAECVKKQLPSYRFAWKGWKHSNGPSVWKHWSAKLNEIADALERGGDPDFKILEGNREALTDMVIKARDKMLDLEPELPAQSESRSVEEGRLAEETTSALAAAPTAQDSQVSAPSDSGTDPSHSETPATNSAPASSSLLNTCSALVRDFVRNIWK</sequence>
<protein>
    <submittedName>
        <fullName evidence="2">Uncharacterized protein</fullName>
    </submittedName>
</protein>
<feature type="region of interest" description="Disordered" evidence="1">
    <location>
        <begin position="332"/>
        <end position="392"/>
    </location>
</feature>
<dbReference type="VEuPathDB" id="FungiDB:MYCTH_2305543"/>
<reference evidence="2 3" key="1">
    <citation type="journal article" date="2011" name="Nat. Biotechnol.">
        <title>Comparative genomic analysis of the thermophilic biomass-degrading fungi Myceliophthora thermophila and Thielavia terrestris.</title>
        <authorList>
            <person name="Berka R.M."/>
            <person name="Grigoriev I.V."/>
            <person name="Otillar R."/>
            <person name="Salamov A."/>
            <person name="Grimwood J."/>
            <person name="Reid I."/>
            <person name="Ishmael N."/>
            <person name="John T."/>
            <person name="Darmond C."/>
            <person name="Moisan M.-C."/>
            <person name="Henrissat B."/>
            <person name="Coutinho P.M."/>
            <person name="Lombard V."/>
            <person name="Natvig D.O."/>
            <person name="Lindquist E."/>
            <person name="Schmutz J."/>
            <person name="Lucas S."/>
            <person name="Harris P."/>
            <person name="Powlowski J."/>
            <person name="Bellemare A."/>
            <person name="Taylor D."/>
            <person name="Butler G."/>
            <person name="de Vries R.P."/>
            <person name="Allijn I.E."/>
            <person name="van den Brink J."/>
            <person name="Ushinsky S."/>
            <person name="Storms R."/>
            <person name="Powell A.J."/>
            <person name="Paulsen I.T."/>
            <person name="Elbourne L.D.H."/>
            <person name="Baker S.E."/>
            <person name="Magnuson J."/>
            <person name="LaBoissiere S."/>
            <person name="Clutterbuck A.J."/>
            <person name="Martinez D."/>
            <person name="Wogulis M."/>
            <person name="de Leon A.L."/>
            <person name="Rey M.W."/>
            <person name="Tsang A."/>
        </authorList>
    </citation>
    <scope>NUCLEOTIDE SEQUENCE [LARGE SCALE GENOMIC DNA]</scope>
    <source>
        <strain evidence="3">ATCC 42464 / BCRC 31852 / DSM 1799</strain>
    </source>
</reference>
<dbReference type="eggNOG" id="ENOG502T7VU">
    <property type="taxonomic scope" value="Eukaryota"/>
</dbReference>
<evidence type="ECO:0000313" key="3">
    <source>
        <dbReference type="Proteomes" id="UP000007322"/>
    </source>
</evidence>
<accession>G2QDC9</accession>
<dbReference type="Pfam" id="PF12311">
    <property type="entry name" value="DUF3632"/>
    <property type="match status" value="1"/>
</dbReference>
<dbReference type="InterPro" id="IPR022085">
    <property type="entry name" value="OpdG"/>
</dbReference>
<dbReference type="Proteomes" id="UP000007322">
    <property type="component" value="Chromosome 3"/>
</dbReference>